<dbReference type="PANTHER" id="PTHR43390">
    <property type="entry name" value="SIGNAL PEPTIDASE I"/>
    <property type="match status" value="1"/>
</dbReference>
<dbReference type="PRINTS" id="PR00727">
    <property type="entry name" value="LEADERPTASE"/>
</dbReference>
<evidence type="ECO:0000256" key="1">
    <source>
        <dbReference type="ARBA" id="ARBA00004401"/>
    </source>
</evidence>
<comment type="caution">
    <text evidence="3">Lacks conserved residue(s) required for the propagation of feature annotation.</text>
</comment>
<feature type="transmembrane region" description="Helical" evidence="3">
    <location>
        <begin position="20"/>
        <end position="42"/>
    </location>
</feature>
<evidence type="ECO:0000256" key="3">
    <source>
        <dbReference type="RuleBase" id="RU362042"/>
    </source>
</evidence>
<dbReference type="Proteomes" id="UP001604282">
    <property type="component" value="Unassembled WGS sequence"/>
</dbReference>
<dbReference type="InterPro" id="IPR000223">
    <property type="entry name" value="Pept_S26A_signal_pept_1"/>
</dbReference>
<keyword evidence="3" id="KW-0472">Membrane</keyword>
<proteinExistence type="inferred from homology"/>
<dbReference type="CDD" id="cd06530">
    <property type="entry name" value="S26_SPase_I"/>
    <property type="match status" value="1"/>
</dbReference>
<evidence type="ECO:0000313" key="5">
    <source>
        <dbReference type="EMBL" id="MFG3188389.1"/>
    </source>
</evidence>
<dbReference type="SUPFAM" id="SSF51306">
    <property type="entry name" value="LexA/Signal peptidase"/>
    <property type="match status" value="1"/>
</dbReference>
<dbReference type="InterPro" id="IPR019533">
    <property type="entry name" value="Peptidase_S26"/>
</dbReference>
<dbReference type="RefSeq" id="WP_392012905.1">
    <property type="nucleotide sequence ID" value="NZ_JBIBSS010000012.1"/>
</dbReference>
<feature type="transmembrane region" description="Helical" evidence="3">
    <location>
        <begin position="186"/>
        <end position="207"/>
    </location>
</feature>
<keyword evidence="3 5" id="KW-0378">Hydrolase</keyword>
<comment type="subcellular location">
    <subcellularLocation>
        <location evidence="1">Cell membrane</location>
        <topology evidence="1">Single-pass type II membrane protein</topology>
    </subcellularLocation>
    <subcellularLocation>
        <location evidence="3">Membrane</location>
        <topology evidence="3">Single-pass type II membrane protein</topology>
    </subcellularLocation>
</comment>
<comment type="caution">
    <text evidence="5">The sequence shown here is derived from an EMBL/GenBank/DDBJ whole genome shotgun (WGS) entry which is preliminary data.</text>
</comment>
<feature type="domain" description="Peptidase S26" evidence="4">
    <location>
        <begin position="30"/>
        <end position="180"/>
    </location>
</feature>
<dbReference type="InterPro" id="IPR036286">
    <property type="entry name" value="LexA/Signal_pep-like_sf"/>
</dbReference>
<evidence type="ECO:0000313" key="6">
    <source>
        <dbReference type="Proteomes" id="UP001604282"/>
    </source>
</evidence>
<gene>
    <name evidence="5" type="primary">lepB</name>
    <name evidence="5" type="ORF">ACGFYS_05560</name>
</gene>
<comment type="catalytic activity">
    <reaction evidence="3">
        <text>Cleavage of hydrophobic, N-terminal signal or leader sequences from secreted and periplasmic proteins.</text>
        <dbReference type="EC" id="3.4.21.89"/>
    </reaction>
</comment>
<dbReference type="NCBIfam" id="TIGR02227">
    <property type="entry name" value="sigpep_I_bact"/>
    <property type="match status" value="1"/>
</dbReference>
<keyword evidence="6" id="KW-1185">Reference proteome</keyword>
<sequence length="223" mass="23377">MTGREGTIMRRRGTGGRAKAVGRVMAPLGLVVLLGAVGIFLATHRGVTVMGSSMEPTHRVGDRLTVERGVGPDEVRRGDVVLLHVPDRYGDAPVVQRVVGLGGDRVASDGTGITVNGRPVEEPYVKRDLLLPASEPYDVRVPEGRLFLLGDNRGNARDSARFLDDRAGSVAASAVLGRVRDGLPPAVAATAALGAALLLAGAAAWYAGRRRSVSDRPPVPAPR</sequence>
<dbReference type="Gene3D" id="2.10.109.10">
    <property type="entry name" value="Umud Fragment, subunit A"/>
    <property type="match status" value="1"/>
</dbReference>
<organism evidence="5 6">
    <name type="scientific">Streptomyces omiyaensis</name>
    <dbReference type="NCBI Taxonomy" id="68247"/>
    <lineage>
        <taxon>Bacteria</taxon>
        <taxon>Bacillati</taxon>
        <taxon>Actinomycetota</taxon>
        <taxon>Actinomycetes</taxon>
        <taxon>Kitasatosporales</taxon>
        <taxon>Streptomycetaceae</taxon>
        <taxon>Streptomyces</taxon>
    </lineage>
</organism>
<dbReference type="EC" id="3.4.21.89" evidence="3"/>
<dbReference type="Pfam" id="PF10502">
    <property type="entry name" value="Peptidase_S26"/>
    <property type="match status" value="1"/>
</dbReference>
<accession>A0ABW7BLL4</accession>
<name>A0ABW7BLL4_9ACTN</name>
<keyword evidence="3" id="KW-1133">Transmembrane helix</keyword>
<protein>
    <recommendedName>
        <fullName evidence="3">Signal peptidase I</fullName>
        <ecNumber evidence="3">3.4.21.89</ecNumber>
    </recommendedName>
</protein>
<reference evidence="5 6" key="1">
    <citation type="submission" date="2024-10" db="EMBL/GenBank/DDBJ databases">
        <title>The Natural Products Discovery Center: Release of the First 8490 Sequenced Strains for Exploring Actinobacteria Biosynthetic Diversity.</title>
        <authorList>
            <person name="Kalkreuter E."/>
            <person name="Kautsar S.A."/>
            <person name="Yang D."/>
            <person name="Bader C.D."/>
            <person name="Teijaro C.N."/>
            <person name="Fluegel L."/>
            <person name="Davis C.M."/>
            <person name="Simpson J.R."/>
            <person name="Lauterbach L."/>
            <person name="Steele A.D."/>
            <person name="Gui C."/>
            <person name="Meng S."/>
            <person name="Li G."/>
            <person name="Viehrig K."/>
            <person name="Ye F."/>
            <person name="Su P."/>
            <person name="Kiefer A.F."/>
            <person name="Nichols A."/>
            <person name="Cepeda A.J."/>
            <person name="Yan W."/>
            <person name="Fan B."/>
            <person name="Jiang Y."/>
            <person name="Adhikari A."/>
            <person name="Zheng C.-J."/>
            <person name="Schuster L."/>
            <person name="Cowan T.M."/>
            <person name="Smanski M.J."/>
            <person name="Chevrette M.G."/>
            <person name="De Carvalho L.P.S."/>
            <person name="Shen B."/>
        </authorList>
    </citation>
    <scope>NUCLEOTIDE SEQUENCE [LARGE SCALE GENOMIC DNA]</scope>
    <source>
        <strain evidence="5 6">NPDC048229</strain>
    </source>
</reference>
<evidence type="ECO:0000256" key="2">
    <source>
        <dbReference type="ARBA" id="ARBA00009370"/>
    </source>
</evidence>
<dbReference type="GO" id="GO:0009003">
    <property type="term" value="F:signal peptidase activity"/>
    <property type="evidence" value="ECO:0007669"/>
    <property type="project" value="UniProtKB-EC"/>
</dbReference>
<keyword evidence="3" id="KW-0645">Protease</keyword>
<dbReference type="EMBL" id="JBICZW010000003">
    <property type="protein sequence ID" value="MFG3188389.1"/>
    <property type="molecule type" value="Genomic_DNA"/>
</dbReference>
<comment type="similarity">
    <text evidence="2 3">Belongs to the peptidase S26 family.</text>
</comment>
<dbReference type="PANTHER" id="PTHR43390:SF1">
    <property type="entry name" value="CHLOROPLAST PROCESSING PEPTIDASE"/>
    <property type="match status" value="1"/>
</dbReference>
<keyword evidence="3" id="KW-0812">Transmembrane</keyword>
<evidence type="ECO:0000259" key="4">
    <source>
        <dbReference type="Pfam" id="PF10502"/>
    </source>
</evidence>